<reference evidence="2 3" key="1">
    <citation type="submission" date="2018-05" db="EMBL/GenBank/DDBJ databases">
        <title>Genomic Encyclopedia of Type Strains, Phase IV (KMG-IV): sequencing the most valuable type-strain genomes for metagenomic binning, comparative biology and taxonomic classification.</title>
        <authorList>
            <person name="Goeker M."/>
        </authorList>
    </citation>
    <scope>NUCLEOTIDE SEQUENCE [LARGE SCALE GENOMIC DNA]</scope>
    <source>
        <strain evidence="2 3">DSM 16791</strain>
    </source>
</reference>
<sequence length="267" mass="27812">MSLQQDFADGRIACRAIDGIGRLTLNRPERRNALDQAMWAAIGPAITWLAADGHAAVIILEGAGGQDFCSGADILEFDTVRADAATARAYETMNSEAFRALREAPVPVLALIRGICFGGGLGLAAACDLRLADSTARFAIPAARLGLAYPIDAVPDIVAGLGAQQARHLLLTAREIDSRAALAAGFLLELHPPGHLDGAVLEIARSIVGAAPLSVRASRMAIAAALQGDGGLAAQAAMLGDATFESADYAEGRSAFRERRKPVFTGR</sequence>
<protein>
    <submittedName>
        <fullName evidence="2">Enoyl-CoA hydratase/carnithine racemase</fullName>
    </submittedName>
</protein>
<dbReference type="CDD" id="cd06558">
    <property type="entry name" value="crotonase-like"/>
    <property type="match status" value="1"/>
</dbReference>
<dbReference type="GO" id="GO:0003824">
    <property type="term" value="F:catalytic activity"/>
    <property type="evidence" value="ECO:0007669"/>
    <property type="project" value="UniProtKB-ARBA"/>
</dbReference>
<dbReference type="Gene3D" id="1.10.12.10">
    <property type="entry name" value="Lyase 2-enoyl-coa Hydratase, Chain A, domain 2"/>
    <property type="match status" value="1"/>
</dbReference>
<dbReference type="Proteomes" id="UP000246352">
    <property type="component" value="Unassembled WGS sequence"/>
</dbReference>
<dbReference type="EMBL" id="QGTR01000001">
    <property type="protein sequence ID" value="PWW03996.1"/>
    <property type="molecule type" value="Genomic_DNA"/>
</dbReference>
<dbReference type="InterPro" id="IPR001753">
    <property type="entry name" value="Enoyl-CoA_hydra/iso"/>
</dbReference>
<dbReference type="Pfam" id="PF00378">
    <property type="entry name" value="ECH_1"/>
    <property type="match status" value="1"/>
</dbReference>
<gene>
    <name evidence="2" type="ORF">DFR52_101685</name>
</gene>
<proteinExistence type="inferred from homology"/>
<evidence type="ECO:0000313" key="3">
    <source>
        <dbReference type="Proteomes" id="UP000246352"/>
    </source>
</evidence>
<dbReference type="RefSeq" id="WP_110030482.1">
    <property type="nucleotide sequence ID" value="NZ_QGTR01000001.1"/>
</dbReference>
<comment type="similarity">
    <text evidence="1">Belongs to the enoyl-CoA hydratase/isomerase family.</text>
</comment>
<evidence type="ECO:0000256" key="1">
    <source>
        <dbReference type="ARBA" id="ARBA00005254"/>
    </source>
</evidence>
<dbReference type="InterPro" id="IPR029045">
    <property type="entry name" value="ClpP/crotonase-like_dom_sf"/>
</dbReference>
<dbReference type="PANTHER" id="PTHR42964:SF1">
    <property type="entry name" value="POLYKETIDE BIOSYNTHESIS ENOYL-COA HYDRATASE PKSH-RELATED"/>
    <property type="match status" value="1"/>
</dbReference>
<name>A0A317PUR4_9HYPH</name>
<dbReference type="InterPro" id="IPR014748">
    <property type="entry name" value="Enoyl-CoA_hydra_C"/>
</dbReference>
<dbReference type="OrthoDB" id="9810797at2"/>
<comment type="caution">
    <text evidence="2">The sequence shown here is derived from an EMBL/GenBank/DDBJ whole genome shotgun (WGS) entry which is preliminary data.</text>
</comment>
<dbReference type="Gene3D" id="3.90.226.10">
    <property type="entry name" value="2-enoyl-CoA Hydratase, Chain A, domain 1"/>
    <property type="match status" value="1"/>
</dbReference>
<keyword evidence="3" id="KW-1185">Reference proteome</keyword>
<dbReference type="InterPro" id="IPR051683">
    <property type="entry name" value="Enoyl-CoA_Hydratase/Isomerase"/>
</dbReference>
<dbReference type="AlphaFoldDB" id="A0A317PUR4"/>
<accession>A0A317PUR4</accession>
<dbReference type="SUPFAM" id="SSF52096">
    <property type="entry name" value="ClpP/crotonase"/>
    <property type="match status" value="1"/>
</dbReference>
<evidence type="ECO:0000313" key="2">
    <source>
        <dbReference type="EMBL" id="PWW03996.1"/>
    </source>
</evidence>
<dbReference type="PANTHER" id="PTHR42964">
    <property type="entry name" value="ENOYL-COA HYDRATASE"/>
    <property type="match status" value="1"/>
</dbReference>
<organism evidence="2 3">
    <name type="scientific">Hoeflea marina</name>
    <dbReference type="NCBI Taxonomy" id="274592"/>
    <lineage>
        <taxon>Bacteria</taxon>
        <taxon>Pseudomonadati</taxon>
        <taxon>Pseudomonadota</taxon>
        <taxon>Alphaproteobacteria</taxon>
        <taxon>Hyphomicrobiales</taxon>
        <taxon>Rhizobiaceae</taxon>
        <taxon>Hoeflea</taxon>
    </lineage>
</organism>